<reference evidence="2 3" key="1">
    <citation type="journal article" date="2014" name="PLoS Genet.">
        <title>Phylogenetically driven sequencing of extremely halophilic archaea reveals strategies for static and dynamic osmo-response.</title>
        <authorList>
            <person name="Becker E.A."/>
            <person name="Seitzer P.M."/>
            <person name="Tritt A."/>
            <person name="Larsen D."/>
            <person name="Krusor M."/>
            <person name="Yao A.I."/>
            <person name="Wu D."/>
            <person name="Madern D."/>
            <person name="Eisen J.A."/>
            <person name="Darling A.E."/>
            <person name="Facciotti M.T."/>
        </authorList>
    </citation>
    <scope>NUCLEOTIDE SEQUENCE [LARGE SCALE GENOMIC DNA]</scope>
    <source>
        <strain evidence="2 3">100A6</strain>
    </source>
</reference>
<name>M0LRW7_9EURY</name>
<organism evidence="2 3">
    <name type="scientific">Halococcus hamelinensis 100A6</name>
    <dbReference type="NCBI Taxonomy" id="1132509"/>
    <lineage>
        <taxon>Archaea</taxon>
        <taxon>Methanobacteriati</taxon>
        <taxon>Methanobacteriota</taxon>
        <taxon>Stenosarchaea group</taxon>
        <taxon>Halobacteria</taxon>
        <taxon>Halobacteriales</taxon>
        <taxon>Halococcaceae</taxon>
        <taxon>Halococcus</taxon>
    </lineage>
</organism>
<gene>
    <name evidence="2" type="ORF">C447_15651</name>
</gene>
<keyword evidence="3" id="KW-1185">Reference proteome</keyword>
<sequence length="258" mass="27029">MSTIDEKRVHAANTDPVALFVATDVGLVRVSVAGERVGEIGLLDRRSARDVATTGETIAVATDEDVLVGEDLDETGFGPATAVGFSDDLFAAAPDGTVARRTDDEWLDCGQLEGIRAIDDDLIAAEDGVYRLADDELSYSGLDDVHDVTGGTPRAATASGLYRLGNGWVNELDGGFEMVAGGPSGVAHAVTETAFYAFDGEWTRVDGVGRRVVDVARGVYAVSADGTLLTATDDGWREHPLGTPGAHAVVARPDRKPV</sequence>
<dbReference type="Pfam" id="PF23366">
    <property type="entry name" value="Beta-prop_HVO_0234"/>
    <property type="match status" value="1"/>
</dbReference>
<dbReference type="OrthoDB" id="213812at2157"/>
<accession>M0LRW7</accession>
<dbReference type="InterPro" id="IPR056505">
    <property type="entry name" value="Beta-prop_HVO_0234"/>
</dbReference>
<comment type="caution">
    <text evidence="2">The sequence shown here is derived from an EMBL/GenBank/DDBJ whole genome shotgun (WGS) entry which is preliminary data.</text>
</comment>
<feature type="domain" description="HVO-0234-like beta-propeller" evidence="1">
    <location>
        <begin position="3"/>
        <end position="250"/>
    </location>
</feature>
<evidence type="ECO:0000259" key="1">
    <source>
        <dbReference type="Pfam" id="PF23366"/>
    </source>
</evidence>
<dbReference type="PATRIC" id="fig|1132509.6.peg.3634"/>
<dbReference type="EMBL" id="AOMB01000042">
    <property type="protein sequence ID" value="EMA36221.1"/>
    <property type="molecule type" value="Genomic_DNA"/>
</dbReference>
<protein>
    <recommendedName>
        <fullName evidence="1">HVO-0234-like beta-propeller domain-containing protein</fullName>
    </recommendedName>
</protein>
<dbReference type="AlphaFoldDB" id="M0LRW7"/>
<evidence type="ECO:0000313" key="2">
    <source>
        <dbReference type="EMBL" id="EMA36221.1"/>
    </source>
</evidence>
<proteinExistence type="predicted"/>
<dbReference type="RefSeq" id="WP_007695570.1">
    <property type="nucleotide sequence ID" value="NZ_AJRK01000421.1"/>
</dbReference>
<evidence type="ECO:0000313" key="3">
    <source>
        <dbReference type="Proteomes" id="UP000011566"/>
    </source>
</evidence>
<dbReference type="eggNOG" id="arCOG04726">
    <property type="taxonomic scope" value="Archaea"/>
</dbReference>
<dbReference type="Proteomes" id="UP000011566">
    <property type="component" value="Unassembled WGS sequence"/>
</dbReference>